<accession>F0JGF6</accession>
<dbReference type="Gene3D" id="1.10.10.1150">
    <property type="entry name" value="Coenzyme PQQ synthesis protein D (PqqD)"/>
    <property type="match status" value="1"/>
</dbReference>
<gene>
    <name evidence="1" type="ORF">DND132_1867</name>
</gene>
<dbReference type="InterPro" id="IPR008792">
    <property type="entry name" value="PQQD"/>
</dbReference>
<dbReference type="Proteomes" id="UP000007845">
    <property type="component" value="Chromosome"/>
</dbReference>
<dbReference type="Pfam" id="PF05402">
    <property type="entry name" value="PqqD"/>
    <property type="match status" value="1"/>
</dbReference>
<keyword evidence="2" id="KW-1185">Reference proteome</keyword>
<dbReference type="HOGENOM" id="CLU_150513_2_0_7"/>
<dbReference type="InterPro" id="IPR041881">
    <property type="entry name" value="PqqD_sf"/>
</dbReference>
<evidence type="ECO:0000313" key="1">
    <source>
        <dbReference type="EMBL" id="EGB15073.1"/>
    </source>
</evidence>
<dbReference type="eggNOG" id="ENOG5033GEP">
    <property type="taxonomic scope" value="Bacteria"/>
</dbReference>
<evidence type="ECO:0008006" key="3">
    <source>
        <dbReference type="Google" id="ProtNLM"/>
    </source>
</evidence>
<dbReference type="STRING" id="641491.DND132_1867"/>
<dbReference type="KEGG" id="ddn:DND132_1867"/>
<dbReference type="AlphaFoldDB" id="F0JGF6"/>
<dbReference type="SMR" id="F0JGF6"/>
<sequence length="125" mass="14127">MFRKKRPEPAISRAEALNMVPVRNEAVEVLELPDGPVRLAYPLAVKPWFGRLADKVGLWDGRPMTKTVELDEMGAFVWRHIDGERSVRDIARAFTEAYQVQPREAELAVTAFIKTIGQRGIIGLK</sequence>
<name>F0JGF6_9BACT</name>
<dbReference type="EMBL" id="CP003220">
    <property type="protein sequence ID" value="EGB15073.1"/>
    <property type="molecule type" value="Genomic_DNA"/>
</dbReference>
<proteinExistence type="predicted"/>
<protein>
    <recommendedName>
        <fullName evidence="3">PqqD family protein</fullName>
    </recommendedName>
</protein>
<reference evidence="1 2" key="1">
    <citation type="journal article" date="2011" name="J. Bacteriol.">
        <title>Genome sequence of the mercury-methylating strain Desulfovibrio desulfuricans ND132.</title>
        <authorList>
            <person name="Brown S.D."/>
            <person name="Gilmour C.C."/>
            <person name="Kucken A.M."/>
            <person name="Wall J.D."/>
            <person name="Elias D.A."/>
            <person name="Brandt C.C."/>
            <person name="Podar M."/>
            <person name="Chertkov O."/>
            <person name="Held B."/>
            <person name="Bruce D.C."/>
            <person name="Detter J.C."/>
            <person name="Tapia R."/>
            <person name="Han C.S."/>
            <person name="Goodwin L.A."/>
            <person name="Cheng J.F."/>
            <person name="Pitluck S."/>
            <person name="Woyke T."/>
            <person name="Mikhailova N."/>
            <person name="Ivanova N.N."/>
            <person name="Han J."/>
            <person name="Lucas S."/>
            <person name="Lapidus A.L."/>
            <person name="Land M.L."/>
            <person name="Hauser L.J."/>
            <person name="Palumbo A.V."/>
        </authorList>
    </citation>
    <scope>NUCLEOTIDE SEQUENCE [LARGE SCALE GENOMIC DNA]</scope>
    <source>
        <strain evidence="1 2">ND132</strain>
    </source>
</reference>
<dbReference type="RefSeq" id="WP_014322500.1">
    <property type="nucleotide sequence ID" value="NC_016803.1"/>
</dbReference>
<evidence type="ECO:0000313" key="2">
    <source>
        <dbReference type="Proteomes" id="UP000007845"/>
    </source>
</evidence>
<organism evidence="1 2">
    <name type="scientific">Pseudodesulfovibrio mercurii</name>
    <dbReference type="NCBI Taxonomy" id="641491"/>
    <lineage>
        <taxon>Bacteria</taxon>
        <taxon>Pseudomonadati</taxon>
        <taxon>Thermodesulfobacteriota</taxon>
        <taxon>Desulfovibrionia</taxon>
        <taxon>Desulfovibrionales</taxon>
        <taxon>Desulfovibrionaceae</taxon>
    </lineage>
</organism>